<feature type="signal peptide" evidence="1">
    <location>
        <begin position="1"/>
        <end position="26"/>
    </location>
</feature>
<feature type="chain" id="PRO_5047372444" evidence="1">
    <location>
        <begin position="27"/>
        <end position="179"/>
    </location>
</feature>
<keyword evidence="1" id="KW-0732">Signal</keyword>
<gene>
    <name evidence="2" type="ORF">OF850_06495</name>
</gene>
<organism evidence="2 3">
    <name type="scientific">Sabulicella glaciei</name>
    <dbReference type="NCBI Taxonomy" id="2984948"/>
    <lineage>
        <taxon>Bacteria</taxon>
        <taxon>Pseudomonadati</taxon>
        <taxon>Pseudomonadota</taxon>
        <taxon>Alphaproteobacteria</taxon>
        <taxon>Acetobacterales</taxon>
        <taxon>Acetobacteraceae</taxon>
        <taxon>Sabulicella</taxon>
    </lineage>
</organism>
<keyword evidence="3" id="KW-1185">Reference proteome</keyword>
<reference evidence="2 3" key="1">
    <citation type="submission" date="2022-10" db="EMBL/GenBank/DDBJ databases">
        <title>Roseococcus glaciei nov., sp. nov., isolated from glacier.</title>
        <authorList>
            <person name="Liu Q."/>
            <person name="Xin Y.-H."/>
        </authorList>
    </citation>
    <scope>NUCLEOTIDE SEQUENCE [LARGE SCALE GENOMIC DNA]</scope>
    <source>
        <strain evidence="2 3">MDT2-1-1</strain>
    </source>
</reference>
<evidence type="ECO:0000313" key="2">
    <source>
        <dbReference type="EMBL" id="MCW8085268.1"/>
    </source>
</evidence>
<dbReference type="InterPro" id="IPR038696">
    <property type="entry name" value="IalB_sf"/>
</dbReference>
<dbReference type="Gene3D" id="2.60.40.1880">
    <property type="entry name" value="Invasion associated locus B (IalB) protein"/>
    <property type="match status" value="1"/>
</dbReference>
<evidence type="ECO:0000313" key="3">
    <source>
        <dbReference type="Proteomes" id="UP001526430"/>
    </source>
</evidence>
<proteinExistence type="predicted"/>
<name>A0ABT3NTQ5_9PROT</name>
<evidence type="ECO:0000256" key="1">
    <source>
        <dbReference type="SAM" id="SignalP"/>
    </source>
</evidence>
<accession>A0ABT3NTQ5</accession>
<dbReference type="EMBL" id="JAPFQI010000002">
    <property type="protein sequence ID" value="MCW8085268.1"/>
    <property type="molecule type" value="Genomic_DNA"/>
</dbReference>
<dbReference type="Pfam" id="PF06776">
    <property type="entry name" value="IalB"/>
    <property type="match status" value="1"/>
</dbReference>
<dbReference type="InterPro" id="IPR010642">
    <property type="entry name" value="Invasion_prot_B"/>
</dbReference>
<dbReference type="RefSeq" id="WP_301589127.1">
    <property type="nucleotide sequence ID" value="NZ_JAPFQI010000002.1"/>
</dbReference>
<sequence length="179" mass="18654">MPRATTRAVALALLGALACAPLAAQAQEGTAAPRPDRTTASYGDWVLRCELPAGGERRCEVAQTIQDQRGQPLAYLTARGAAPGQVAVTIQVGTNITVTEPARLLLDDQPALALAFRRCTPRGCFASAQLPQNEAAALARRTEAAKLDFRDADAQVVSFPVSLRGLAAALDALHAAAQG</sequence>
<protein>
    <submittedName>
        <fullName evidence="2">Invasion associated locus B family protein</fullName>
    </submittedName>
</protein>
<dbReference type="Proteomes" id="UP001526430">
    <property type="component" value="Unassembled WGS sequence"/>
</dbReference>
<comment type="caution">
    <text evidence="2">The sequence shown here is derived from an EMBL/GenBank/DDBJ whole genome shotgun (WGS) entry which is preliminary data.</text>
</comment>
<dbReference type="PROSITE" id="PS51257">
    <property type="entry name" value="PROKAR_LIPOPROTEIN"/>
    <property type="match status" value="1"/>
</dbReference>